<sequence>MQRDFIHEFDNSLFLLQIVGTTNSWNALSINFMMKFVILVLVINVFVAWSVCGDDAHDREKRSPDKYDDEYSKFLRRNFQDANEKHLDKKSEYKQAKEDYQSHEDDDDDGDDDEEVEHDDDDDDDSAGDGKADDDFGHDWHYGSSADYDRIKALSEKQVAELRKNPKNCKHYEKDGMVCATCEDPETGDNSESCAYSSEPHDKKVAYSSKKSHNYKKPQESEAQKIADDDDETEDKEEYAFNFPSGPKPVKHKSESEDADYGAYKLAGTNDDVEDYDEPKFANLKVAPKNQKLDNDFEIIPQSKFQSKNLNEALSHFKTKDWSKCNKIMKGDMTCYYCKDDKGATQEECMFISTTNPKNFKVERSESHAYDNTKKPNKDKQIKKSEALKITPSFSERKERFAGVRIGRPLAPTKATIKSTAEPLVTPKTNINPNTHNDSNNVSVKKSIKRATSTKKQVSEICSSYDDYGNVHTLTLGSKYHCEFSLENQIDYM</sequence>
<reference evidence="3 4" key="1">
    <citation type="submission" date="2015-04" db="EMBL/GenBank/DDBJ databases">
        <authorList>
            <person name="Syromyatnikov M.Y."/>
            <person name="Popov V.N."/>
        </authorList>
    </citation>
    <scope>NUCLEOTIDE SEQUENCE [LARGE SCALE GENOMIC DNA]</scope>
</reference>
<dbReference type="STRING" id="568069.A0A1J1IEV8"/>
<feature type="compositionally biased region" description="Basic and acidic residues" evidence="1">
    <location>
        <begin position="86"/>
        <end position="103"/>
    </location>
</feature>
<feature type="compositionally biased region" description="Acidic residues" evidence="1">
    <location>
        <begin position="104"/>
        <end position="127"/>
    </location>
</feature>
<evidence type="ECO:0000313" key="3">
    <source>
        <dbReference type="EMBL" id="CRK97534.1"/>
    </source>
</evidence>
<organism evidence="3 4">
    <name type="scientific">Clunio marinus</name>
    <dbReference type="NCBI Taxonomy" id="568069"/>
    <lineage>
        <taxon>Eukaryota</taxon>
        <taxon>Metazoa</taxon>
        <taxon>Ecdysozoa</taxon>
        <taxon>Arthropoda</taxon>
        <taxon>Hexapoda</taxon>
        <taxon>Insecta</taxon>
        <taxon>Pterygota</taxon>
        <taxon>Neoptera</taxon>
        <taxon>Endopterygota</taxon>
        <taxon>Diptera</taxon>
        <taxon>Nematocera</taxon>
        <taxon>Chironomoidea</taxon>
        <taxon>Chironomidae</taxon>
        <taxon>Clunio</taxon>
    </lineage>
</organism>
<accession>A0A1J1IEV8</accession>
<keyword evidence="2" id="KW-0812">Transmembrane</keyword>
<name>A0A1J1IEV8_9DIPT</name>
<evidence type="ECO:0000256" key="2">
    <source>
        <dbReference type="SAM" id="Phobius"/>
    </source>
</evidence>
<feature type="transmembrane region" description="Helical" evidence="2">
    <location>
        <begin position="32"/>
        <end position="52"/>
    </location>
</feature>
<keyword evidence="4" id="KW-1185">Reference proteome</keyword>
<feature type="region of interest" description="Disordered" evidence="1">
    <location>
        <begin position="180"/>
        <end position="257"/>
    </location>
</feature>
<proteinExistence type="predicted"/>
<dbReference type="AlphaFoldDB" id="A0A1J1IEV8"/>
<keyword evidence="2" id="KW-1133">Transmembrane helix</keyword>
<feature type="compositionally biased region" description="Acidic residues" evidence="1">
    <location>
        <begin position="228"/>
        <end position="237"/>
    </location>
</feature>
<evidence type="ECO:0000313" key="4">
    <source>
        <dbReference type="Proteomes" id="UP000183832"/>
    </source>
</evidence>
<feature type="region of interest" description="Disordered" evidence="1">
    <location>
        <begin position="86"/>
        <end position="144"/>
    </location>
</feature>
<evidence type="ECO:0000256" key="1">
    <source>
        <dbReference type="SAM" id="MobiDB-lite"/>
    </source>
</evidence>
<dbReference type="OrthoDB" id="1734063at2759"/>
<dbReference type="Proteomes" id="UP000183832">
    <property type="component" value="Unassembled WGS sequence"/>
</dbReference>
<feature type="compositionally biased region" description="Basic and acidic residues" evidence="1">
    <location>
        <begin position="128"/>
        <end position="144"/>
    </location>
</feature>
<keyword evidence="2" id="KW-0472">Membrane</keyword>
<dbReference type="EMBL" id="CVRI01000047">
    <property type="protein sequence ID" value="CRK97534.1"/>
    <property type="molecule type" value="Genomic_DNA"/>
</dbReference>
<protein>
    <submittedName>
        <fullName evidence="3">CLUMA_CG010922, isoform A</fullName>
    </submittedName>
</protein>
<feature type="compositionally biased region" description="Basic and acidic residues" evidence="1">
    <location>
        <begin position="217"/>
        <end position="227"/>
    </location>
</feature>
<gene>
    <name evidence="3" type="ORF">CLUMA_CG010922</name>
</gene>